<dbReference type="EC" id="2.7.-.-" evidence="7"/>
<dbReference type="Pfam" id="PF03770">
    <property type="entry name" value="IPK"/>
    <property type="match status" value="1"/>
</dbReference>
<keyword evidence="2 7" id="KW-0808">Transferase</keyword>
<proteinExistence type="inferred from homology"/>
<accession>A0A3P9LQB5</accession>
<dbReference type="PANTHER" id="PTHR12400:SF106">
    <property type="entry name" value="INOSITOL-TRISPHOSPHATE 3-KINASE C"/>
    <property type="match status" value="1"/>
</dbReference>
<dbReference type="InterPro" id="IPR038286">
    <property type="entry name" value="IPK_sf"/>
</dbReference>
<protein>
    <recommendedName>
        <fullName evidence="7">Kinase</fullName>
        <ecNumber evidence="7">2.7.-.-</ecNumber>
    </recommendedName>
</protein>
<organism evidence="9 10">
    <name type="scientific">Oryzias latipes</name>
    <name type="common">Japanese rice fish</name>
    <name type="synonym">Japanese killifish</name>
    <dbReference type="NCBI Taxonomy" id="8090"/>
    <lineage>
        <taxon>Eukaryota</taxon>
        <taxon>Metazoa</taxon>
        <taxon>Chordata</taxon>
        <taxon>Craniata</taxon>
        <taxon>Vertebrata</taxon>
        <taxon>Euteleostomi</taxon>
        <taxon>Actinopterygii</taxon>
        <taxon>Neopterygii</taxon>
        <taxon>Teleostei</taxon>
        <taxon>Neoteleostei</taxon>
        <taxon>Acanthomorphata</taxon>
        <taxon>Ovalentaria</taxon>
        <taxon>Atherinomorphae</taxon>
        <taxon>Beloniformes</taxon>
        <taxon>Adrianichthyidae</taxon>
        <taxon>Oryziinae</taxon>
        <taxon>Oryzias</taxon>
    </lineage>
</organism>
<reference evidence="9" key="4">
    <citation type="submission" date="2025-09" db="UniProtKB">
        <authorList>
            <consortium name="Ensembl"/>
        </authorList>
    </citation>
    <scope>IDENTIFICATION</scope>
    <source>
        <strain evidence="9">HNI</strain>
    </source>
</reference>
<evidence type="ECO:0000256" key="1">
    <source>
        <dbReference type="ARBA" id="ARBA00007374"/>
    </source>
</evidence>
<dbReference type="Gene3D" id="3.30.470.160">
    <property type="entry name" value="Inositol polyphosphate kinase"/>
    <property type="match status" value="1"/>
</dbReference>
<evidence type="ECO:0000256" key="3">
    <source>
        <dbReference type="ARBA" id="ARBA00022741"/>
    </source>
</evidence>
<evidence type="ECO:0000256" key="2">
    <source>
        <dbReference type="ARBA" id="ARBA00022679"/>
    </source>
</evidence>
<reference key="1">
    <citation type="journal article" date="2007" name="Nature">
        <title>The medaka draft genome and insights into vertebrate genome evolution.</title>
        <authorList>
            <person name="Kasahara M."/>
            <person name="Naruse K."/>
            <person name="Sasaki S."/>
            <person name="Nakatani Y."/>
            <person name="Qu W."/>
            <person name="Ahsan B."/>
            <person name="Yamada T."/>
            <person name="Nagayasu Y."/>
            <person name="Doi K."/>
            <person name="Kasai Y."/>
            <person name="Jindo T."/>
            <person name="Kobayashi D."/>
            <person name="Shimada A."/>
            <person name="Toyoda A."/>
            <person name="Kuroki Y."/>
            <person name="Fujiyama A."/>
            <person name="Sasaki T."/>
            <person name="Shimizu A."/>
            <person name="Asakawa S."/>
            <person name="Shimizu N."/>
            <person name="Hashimoto S."/>
            <person name="Yang J."/>
            <person name="Lee Y."/>
            <person name="Matsushima K."/>
            <person name="Sugano S."/>
            <person name="Sakaizumi M."/>
            <person name="Narita T."/>
            <person name="Ohishi K."/>
            <person name="Haga S."/>
            <person name="Ohta F."/>
            <person name="Nomoto H."/>
            <person name="Nogata K."/>
            <person name="Morishita T."/>
            <person name="Endo T."/>
            <person name="Shin-I T."/>
            <person name="Takeda H."/>
            <person name="Morishita S."/>
            <person name="Kohara Y."/>
        </authorList>
    </citation>
    <scope>NUCLEOTIDE SEQUENCE [LARGE SCALE GENOMIC DNA]</scope>
    <source>
        <strain>Hd-rR</strain>
    </source>
</reference>
<keyword evidence="3" id="KW-0547">Nucleotide-binding</keyword>
<dbReference type="FunFam" id="3.30.470.160:FF:000001">
    <property type="entry name" value="Kinase"/>
    <property type="match status" value="1"/>
</dbReference>
<keyword evidence="4 7" id="KW-0418">Kinase</keyword>
<feature type="region of interest" description="Disordered" evidence="8">
    <location>
        <begin position="196"/>
        <end position="230"/>
    </location>
</feature>
<dbReference type="GO" id="GO:0032958">
    <property type="term" value="P:inositol phosphate biosynthetic process"/>
    <property type="evidence" value="ECO:0007669"/>
    <property type="project" value="InterPro"/>
</dbReference>
<comment type="catalytic activity">
    <reaction evidence="6">
        <text>1D-myo-inositol 1,4,5-trisphosphate + ATP = 1D-myo-inositol 1,3,4,5-tetrakisphosphate + ADP + H(+)</text>
        <dbReference type="Rhea" id="RHEA:11020"/>
        <dbReference type="ChEBI" id="CHEBI:15378"/>
        <dbReference type="ChEBI" id="CHEBI:30616"/>
        <dbReference type="ChEBI" id="CHEBI:57895"/>
        <dbReference type="ChEBI" id="CHEBI:203600"/>
        <dbReference type="ChEBI" id="CHEBI:456216"/>
        <dbReference type="EC" id="2.7.1.127"/>
    </reaction>
    <physiologicalReaction direction="left-to-right" evidence="6">
        <dbReference type="Rhea" id="RHEA:11021"/>
    </physiologicalReaction>
</comment>
<dbReference type="InterPro" id="IPR005522">
    <property type="entry name" value="IPK"/>
</dbReference>
<reference evidence="9" key="3">
    <citation type="submission" date="2025-08" db="UniProtKB">
        <authorList>
            <consortium name="Ensembl"/>
        </authorList>
    </citation>
    <scope>IDENTIFICATION</scope>
    <source>
        <strain evidence="9">HNI</strain>
    </source>
</reference>
<evidence type="ECO:0000313" key="10">
    <source>
        <dbReference type="Proteomes" id="UP000265180"/>
    </source>
</evidence>
<dbReference type="PANTHER" id="PTHR12400">
    <property type="entry name" value="INOSITOL POLYPHOSPHATE KINASE"/>
    <property type="match status" value="1"/>
</dbReference>
<evidence type="ECO:0000256" key="5">
    <source>
        <dbReference type="ARBA" id="ARBA00022840"/>
    </source>
</evidence>
<evidence type="ECO:0000256" key="7">
    <source>
        <dbReference type="RuleBase" id="RU363090"/>
    </source>
</evidence>
<sequence length="683" mass="75025">MGQTRSDLAHSSAASNSGRATWRAEEKARRLPRLRTKGEPPNKNPMKNKVLACLGRRKRFQTEAEVGGGNEAADPASSSGHRVGKLPRDEVAWVVGEYQTEPGCNEAEYGLECGDGRRSAAGCSAGPAAVSRLETQSSEVSIAGYEEPKPAREDNASDPPPTRAMEGKPHGGSSQDCTVSNVGVLTCNNLSLAPILTSDPDPEQSLPSLNSEKRVDGVLSTPDDPLEAKMTKTDCSSITCRSNQGGIPNNCLTETQNSSDQILKSPPEGPRFFPGAIPKLIITRDPSPTRSAGTPDLLSVQQTELSSGSFLELHPDDESPCSDSGCGGSPALTRSFRKLSNSSSICLSSASSFEESEDDFTGSDIESSLSPARPVCSPDYATGAKSWQKLKTMVHCSPFVVSFKKRYPWVQLAGHAGNFQAGEYGRLLKRYCECEQLCLQKLMKDTLRPYVPGYYGVIQKDEQDYNLMDDLLADFDSPSIMDCKMGSRTYLEEELTKARERPRLRKDMYEKMVAVDPEAPTEEERAQQGVLKPRYMQWRETLSSTATLGFRIEGIKKADGTCNTNFKKTKHKEQVMQALEDFVDGNVQILKLYLQRLEELRSALEQSQFFKAHEVVGSSLLFVHDASGKAKVWMIDFGKTVPLPDSQTLDHRTPWSEGNREDGYLWGLDNLISIFSTVLSQTP</sequence>
<feature type="compositionally biased region" description="Basic and acidic residues" evidence="8">
    <location>
        <begin position="146"/>
        <end position="155"/>
    </location>
</feature>
<dbReference type="GO" id="GO:0008440">
    <property type="term" value="F:inositol-1,4,5-trisphosphate 3-kinase activity"/>
    <property type="evidence" value="ECO:0007669"/>
    <property type="project" value="UniProtKB-EC"/>
</dbReference>
<comment type="similarity">
    <text evidence="1 7">Belongs to the inositol phosphokinase (IPK) family.</text>
</comment>
<name>A0A3P9LQB5_ORYLA</name>
<evidence type="ECO:0000256" key="8">
    <source>
        <dbReference type="SAM" id="MobiDB-lite"/>
    </source>
</evidence>
<evidence type="ECO:0000256" key="4">
    <source>
        <dbReference type="ARBA" id="ARBA00022777"/>
    </source>
</evidence>
<evidence type="ECO:0000256" key="6">
    <source>
        <dbReference type="ARBA" id="ARBA00051963"/>
    </source>
</evidence>
<dbReference type="SUPFAM" id="SSF56104">
    <property type="entry name" value="SAICAR synthase-like"/>
    <property type="match status" value="1"/>
</dbReference>
<evidence type="ECO:0000313" key="9">
    <source>
        <dbReference type="Ensembl" id="ENSORLP00020022871.1"/>
    </source>
</evidence>
<dbReference type="AlphaFoldDB" id="A0A3P9LQB5"/>
<feature type="region of interest" description="Disordered" evidence="8">
    <location>
        <begin position="1"/>
        <end position="87"/>
    </location>
</feature>
<keyword evidence="5" id="KW-0067">ATP-binding</keyword>
<reference evidence="9 10" key="2">
    <citation type="submission" date="2017-04" db="EMBL/GenBank/DDBJ databases">
        <title>CpG methylation of centromeres and impact of large insertions on vertebrate speciation.</title>
        <authorList>
            <person name="Ichikawa K."/>
            <person name="Yoshimura J."/>
            <person name="Morishita S."/>
        </authorList>
    </citation>
    <scope>NUCLEOTIDE SEQUENCE</scope>
    <source>
        <strain evidence="9 10">HNI</strain>
    </source>
</reference>
<dbReference type="Ensembl" id="ENSORLT00020011101.1">
    <property type="protein sequence ID" value="ENSORLP00020022871.1"/>
    <property type="gene ID" value="ENSORLG00020003306.1"/>
</dbReference>
<dbReference type="GO" id="GO:0005524">
    <property type="term" value="F:ATP binding"/>
    <property type="evidence" value="ECO:0007669"/>
    <property type="project" value="UniProtKB-KW"/>
</dbReference>
<dbReference type="Proteomes" id="UP000265180">
    <property type="component" value="Chromosome 13"/>
</dbReference>
<feature type="region of interest" description="Disordered" evidence="8">
    <location>
        <begin position="116"/>
        <end position="178"/>
    </location>
</feature>